<evidence type="ECO:0000259" key="9">
    <source>
        <dbReference type="Pfam" id="PF04049"/>
    </source>
</evidence>
<evidence type="ECO:0000256" key="2">
    <source>
        <dbReference type="ARBA" id="ARBA00022737"/>
    </source>
</evidence>
<dbReference type="InterPro" id="IPR019734">
    <property type="entry name" value="TPR_rpt"/>
</dbReference>
<evidence type="ECO:0000256" key="4">
    <source>
        <dbReference type="ARBA" id="ARBA00022786"/>
    </source>
</evidence>
<dbReference type="STRING" id="401625.A0A0N7LA88"/>
<dbReference type="InterPro" id="IPR011990">
    <property type="entry name" value="TPR-like_helical_dom_sf"/>
</dbReference>
<keyword evidence="1" id="KW-0132">Cell division</keyword>
<keyword evidence="6" id="KW-0131">Cell cycle</keyword>
<feature type="repeat" description="TPR" evidence="7">
    <location>
        <begin position="484"/>
        <end position="517"/>
    </location>
</feature>
<feature type="region of interest" description="Disordered" evidence="8">
    <location>
        <begin position="79"/>
        <end position="191"/>
    </location>
</feature>
<evidence type="ECO:0000256" key="6">
    <source>
        <dbReference type="ARBA" id="ARBA00023306"/>
    </source>
</evidence>
<evidence type="ECO:0000313" key="10">
    <source>
        <dbReference type="EMBL" id="CEH15906.1"/>
    </source>
</evidence>
<feature type="compositionally biased region" description="Low complexity" evidence="8">
    <location>
        <begin position="93"/>
        <end position="105"/>
    </location>
</feature>
<keyword evidence="3" id="KW-0498">Mitosis</keyword>
<dbReference type="SMART" id="SM00028">
    <property type="entry name" value="TPR"/>
    <property type="match status" value="6"/>
</dbReference>
<dbReference type="GO" id="GO:0051301">
    <property type="term" value="P:cell division"/>
    <property type="evidence" value="ECO:0007669"/>
    <property type="project" value="UniProtKB-KW"/>
</dbReference>
<keyword evidence="4" id="KW-0833">Ubl conjugation pathway</keyword>
<organism evidence="10 11">
    <name type="scientific">Ceraceosorus bombacis</name>
    <dbReference type="NCBI Taxonomy" id="401625"/>
    <lineage>
        <taxon>Eukaryota</taxon>
        <taxon>Fungi</taxon>
        <taxon>Dikarya</taxon>
        <taxon>Basidiomycota</taxon>
        <taxon>Ustilaginomycotina</taxon>
        <taxon>Exobasidiomycetes</taxon>
        <taxon>Ceraceosorales</taxon>
        <taxon>Ceraceosoraceae</taxon>
        <taxon>Ceraceosorus</taxon>
    </lineage>
</organism>
<dbReference type="GO" id="GO:0045842">
    <property type="term" value="P:positive regulation of mitotic metaphase/anaphase transition"/>
    <property type="evidence" value="ECO:0007669"/>
    <property type="project" value="TreeGrafter"/>
</dbReference>
<evidence type="ECO:0000256" key="3">
    <source>
        <dbReference type="ARBA" id="ARBA00022776"/>
    </source>
</evidence>
<dbReference type="PANTHER" id="PTHR12558">
    <property type="entry name" value="CELL DIVISION CYCLE 16,23,27"/>
    <property type="match status" value="1"/>
</dbReference>
<dbReference type="Gene3D" id="1.25.40.10">
    <property type="entry name" value="Tetratricopeptide repeat domain"/>
    <property type="match status" value="2"/>
</dbReference>
<dbReference type="SUPFAM" id="SSF48452">
    <property type="entry name" value="TPR-like"/>
    <property type="match status" value="1"/>
</dbReference>
<feature type="compositionally biased region" description="Polar residues" evidence="8">
    <location>
        <begin position="130"/>
        <end position="141"/>
    </location>
</feature>
<dbReference type="Pfam" id="PF13181">
    <property type="entry name" value="TPR_8"/>
    <property type="match status" value="1"/>
</dbReference>
<dbReference type="GO" id="GO:0031145">
    <property type="term" value="P:anaphase-promoting complex-dependent catabolic process"/>
    <property type="evidence" value="ECO:0007669"/>
    <property type="project" value="TreeGrafter"/>
</dbReference>
<dbReference type="Pfam" id="PF04049">
    <property type="entry name" value="ANAPC8"/>
    <property type="match status" value="1"/>
</dbReference>
<feature type="repeat" description="TPR" evidence="7">
    <location>
        <begin position="518"/>
        <end position="551"/>
    </location>
</feature>
<protein>
    <submittedName>
        <fullName evidence="10">Anaphase-promoting complex (APC), Cdc23 subunit</fullName>
    </submittedName>
</protein>
<proteinExistence type="predicted"/>
<evidence type="ECO:0000256" key="7">
    <source>
        <dbReference type="PROSITE-ProRule" id="PRU00339"/>
    </source>
</evidence>
<dbReference type="Pfam" id="PF13432">
    <property type="entry name" value="TPR_16"/>
    <property type="match status" value="1"/>
</dbReference>
<dbReference type="AlphaFoldDB" id="A0A0N7LA88"/>
<evidence type="ECO:0000256" key="5">
    <source>
        <dbReference type="ARBA" id="ARBA00022803"/>
    </source>
</evidence>
<feature type="compositionally biased region" description="Low complexity" evidence="8">
    <location>
        <begin position="142"/>
        <end position="153"/>
    </location>
</feature>
<dbReference type="GO" id="GO:0016567">
    <property type="term" value="P:protein ubiquitination"/>
    <property type="evidence" value="ECO:0007669"/>
    <property type="project" value="TreeGrafter"/>
</dbReference>
<keyword evidence="5 7" id="KW-0802">TPR repeat</keyword>
<feature type="compositionally biased region" description="Basic and acidic residues" evidence="8">
    <location>
        <begin position="11"/>
        <end position="24"/>
    </location>
</feature>
<sequence length="786" mass="86503">MLKANLSDGSGFERSDVSDKEEQTGSHIFGLRSSFPDSGPSRARASLRAAVRELEDRSLLSAASWAQELLAHVPRSQDLHFDEPQDAGDAPSTTARAAGTTRRGAPSSTPARYTRSAFPVHSTPALGGNNLASSSTHLLTPSQASNAAASPAKGADESGRFASFRLPPSPLARPYSPSDQGSAHVHFASSQDTSRLSSVDADSLERWSSADVMDDYDADNYAFARSLFGSHQLERCAWVLESRKVPGDKAKFLRLYASFLVGVGGEGQGVLNIDKTALHSSLSDIWTLKQLSSQGISAETADSLLNILRELIDPSDAFLLYLKGILLQKFGKRIEALDCFVRSVAEFPYCWSSWLEISSALNPESDELGEIADLLPDSFMTAFFVSHHSRHIARIHRSTNDPQRCEALLRLFPGSPYVMSCKAHSHYVLEEYAAAEVLWKQARQIDPYCNEGLGGYSNLLFVLNKYEELAHLTNSLIESGRDSAEICCALANYHTSRGNHHRSVQALQRALRLDPSCVNAWVLLGHAYIELRNAQAATEMYRRAIDIAPHDHRAWYGLGYAYELNEAPHYCLHHFQKACALNPFLPSLWIAQANCYEKLGRSQHAISCYKRALSVGSASMATVDQISHIECIITLYEAAGDILAAATWHKRIVELVEGARESADPLPFERYVASYVVAARWEMGDIASENQKRKEREALLNPNALRDIKNSQIARAGAQRDKDTSAMDLDSQDFPHQIPDAAIPQKEANPALANEYLTRVIAANTEHTAEAEDLLKRLAFLPGPPV</sequence>
<name>A0A0N7LA88_9BASI</name>
<feature type="region of interest" description="Disordered" evidence="8">
    <location>
        <begin position="1"/>
        <end position="44"/>
    </location>
</feature>
<reference evidence="10 11" key="1">
    <citation type="submission" date="2014-09" db="EMBL/GenBank/DDBJ databases">
        <authorList>
            <person name="Magalhaes I.L.F."/>
            <person name="Oliveira U."/>
            <person name="Santos F.R."/>
            <person name="Vidigal T.H.D.A."/>
            <person name="Brescovit A.D."/>
            <person name="Santos A.J."/>
        </authorList>
    </citation>
    <scope>NUCLEOTIDE SEQUENCE [LARGE SCALE GENOMIC DNA]</scope>
</reference>
<dbReference type="InterPro" id="IPR007192">
    <property type="entry name" value="APC8"/>
</dbReference>
<evidence type="ECO:0000256" key="1">
    <source>
        <dbReference type="ARBA" id="ARBA00022618"/>
    </source>
</evidence>
<evidence type="ECO:0000256" key="8">
    <source>
        <dbReference type="SAM" id="MobiDB-lite"/>
    </source>
</evidence>
<dbReference type="Proteomes" id="UP000054845">
    <property type="component" value="Unassembled WGS sequence"/>
</dbReference>
<dbReference type="OrthoDB" id="10262026at2759"/>
<dbReference type="GO" id="GO:0005680">
    <property type="term" value="C:anaphase-promoting complex"/>
    <property type="evidence" value="ECO:0007669"/>
    <property type="project" value="InterPro"/>
</dbReference>
<accession>A0A0N7LA88</accession>
<keyword evidence="11" id="KW-1185">Reference proteome</keyword>
<feature type="domain" description="Cdc23" evidence="9">
    <location>
        <begin position="202"/>
        <end position="423"/>
    </location>
</feature>
<dbReference type="PROSITE" id="PS50005">
    <property type="entry name" value="TPR"/>
    <property type="match status" value="2"/>
</dbReference>
<dbReference type="EMBL" id="CCYA01000273">
    <property type="protein sequence ID" value="CEH15906.1"/>
    <property type="molecule type" value="Genomic_DNA"/>
</dbReference>
<dbReference type="PANTHER" id="PTHR12558:SF10">
    <property type="entry name" value="CELL DIVISION CYCLE PROTEIN 23 HOMOLOG"/>
    <property type="match status" value="1"/>
</dbReference>
<evidence type="ECO:0000313" key="11">
    <source>
        <dbReference type="Proteomes" id="UP000054845"/>
    </source>
</evidence>
<keyword evidence="2" id="KW-0677">Repeat</keyword>